<dbReference type="GO" id="GO:0003676">
    <property type="term" value="F:nucleic acid binding"/>
    <property type="evidence" value="ECO:0007669"/>
    <property type="project" value="InterPro"/>
</dbReference>
<dbReference type="InterPro" id="IPR040676">
    <property type="entry name" value="DUF5641"/>
</dbReference>
<dbReference type="InterPro" id="IPR012337">
    <property type="entry name" value="RNaseH-like_sf"/>
</dbReference>
<dbReference type="Pfam" id="PF17921">
    <property type="entry name" value="Integrase_H2C2"/>
    <property type="match status" value="1"/>
</dbReference>
<dbReference type="InterPro" id="IPR036397">
    <property type="entry name" value="RNaseH_sf"/>
</dbReference>
<dbReference type="PANTHER" id="PTHR47331:SF1">
    <property type="entry name" value="GAG-LIKE PROTEIN"/>
    <property type="match status" value="1"/>
</dbReference>
<keyword evidence="3" id="KW-1185">Reference proteome</keyword>
<dbReference type="InterPro" id="IPR041588">
    <property type="entry name" value="Integrase_H2C2"/>
</dbReference>
<dbReference type="SUPFAM" id="SSF53098">
    <property type="entry name" value="Ribonuclease H-like"/>
    <property type="match status" value="1"/>
</dbReference>
<evidence type="ECO:0000313" key="2">
    <source>
        <dbReference type="EnsemblMetazoa" id="CLYHEMP013489.1"/>
    </source>
</evidence>
<dbReference type="PROSITE" id="PS50994">
    <property type="entry name" value="INTEGRASE"/>
    <property type="match status" value="1"/>
</dbReference>
<reference evidence="2" key="1">
    <citation type="submission" date="2021-01" db="UniProtKB">
        <authorList>
            <consortium name="EnsemblMetazoa"/>
        </authorList>
    </citation>
    <scope>IDENTIFICATION</scope>
</reference>
<name>A0A7M5WUU0_9CNID</name>
<organism evidence="2 3">
    <name type="scientific">Clytia hemisphaerica</name>
    <dbReference type="NCBI Taxonomy" id="252671"/>
    <lineage>
        <taxon>Eukaryota</taxon>
        <taxon>Metazoa</taxon>
        <taxon>Cnidaria</taxon>
        <taxon>Hydrozoa</taxon>
        <taxon>Hydroidolina</taxon>
        <taxon>Leptothecata</taxon>
        <taxon>Obeliida</taxon>
        <taxon>Clytiidae</taxon>
        <taxon>Clytia</taxon>
    </lineage>
</organism>
<dbReference type="Pfam" id="PF05380">
    <property type="entry name" value="Peptidase_A17"/>
    <property type="match status" value="1"/>
</dbReference>
<evidence type="ECO:0000313" key="3">
    <source>
        <dbReference type="Proteomes" id="UP000594262"/>
    </source>
</evidence>
<dbReference type="InterPro" id="IPR008042">
    <property type="entry name" value="Retrotrans_Pao"/>
</dbReference>
<dbReference type="Gene3D" id="1.10.340.70">
    <property type="match status" value="1"/>
</dbReference>
<dbReference type="GeneID" id="136821565"/>
<sequence>MRSKFTQNATRRSLLASIASIYDPLGLISPITVKMRILHQKVCNAKCKWDELLPPDLMKEWKSVLNEFKEIDFIEIDRNYCFDDPNDPITNVQIHSFSDASENMIAATIYGRFKLKSGEVKTAIILSRHRIISSQVKKSKKNSVPRGELNGLLLLSELSPIVENNLKKVYDVQKTIYWVDSTSAYSWAQNESVDYDKYIQERVESIRNSIDIDSLKLVPSKLNPADIGTRGYSPSTLINSELWFHGPDFLKLNEEYWPNLRCGDKFSDYKPGSCPPDGPPDDLFADLKPEAETNSTCLSSPRHPVTEKLLVTQIQEKEDLVSTSTMGALIQTERFSSLSKLVRVTAWVLRYIRKLRTKARNKKQKVNNTNKTKINGINGGINGINGGITGEEMLEAKLLWLKDAQSSLQSKKNFTNLQRQLNLFVDDNGLFRCRGRIDNAELPYDSKYPILLSKTKFTELVVLKSHKDVMHRGVKETLNHIRQEYWITQPRNFIKRILSKCPTCRYYEGQNYDYPEAGPLPKERVSYDNAFSHVGIDYAGPVHVTNIYDSDGSTYKAWIAIITCASSRAVYLDLATDCSGPACVNILKRYTNIFGCPKTVISDNGTNFISSDVQDFMTSKGVIWKFNIESSPWTGGFFERVVKMVKRCLRKVLRKAILNFNDVVTLLKEIQCILNNRPLTYLYSDEVNEILTPNKLLYGRNIVNEVQLPDSETENLEPSEQLSRVRELVDHFWTLWQNEYLLELREHQRRKKSNSSLHANKGDVVLIKDERLKRSQWRLGRVKKLIRSKDFKIRAAEVNVITNGRKLQTLKRPVSKLYPVEFEEQRDQKDKSQIKFTSDEDTITFLCFGGV</sequence>
<accession>A0A7M5WUU0</accession>
<dbReference type="InterPro" id="IPR001584">
    <property type="entry name" value="Integrase_cat-core"/>
</dbReference>
<dbReference type="GO" id="GO:0015074">
    <property type="term" value="P:DNA integration"/>
    <property type="evidence" value="ECO:0007669"/>
    <property type="project" value="InterPro"/>
</dbReference>
<dbReference type="AlphaFoldDB" id="A0A7M5WUU0"/>
<dbReference type="RefSeq" id="XP_066933892.1">
    <property type="nucleotide sequence ID" value="XM_067077791.1"/>
</dbReference>
<evidence type="ECO:0000259" key="1">
    <source>
        <dbReference type="PROSITE" id="PS50994"/>
    </source>
</evidence>
<proteinExistence type="predicted"/>
<dbReference type="PANTHER" id="PTHR47331">
    <property type="entry name" value="PHD-TYPE DOMAIN-CONTAINING PROTEIN"/>
    <property type="match status" value="1"/>
</dbReference>
<dbReference type="Gene3D" id="3.30.420.10">
    <property type="entry name" value="Ribonuclease H-like superfamily/Ribonuclease H"/>
    <property type="match status" value="1"/>
</dbReference>
<dbReference type="Pfam" id="PF18701">
    <property type="entry name" value="DUF5641"/>
    <property type="match status" value="1"/>
</dbReference>
<dbReference type="Proteomes" id="UP000594262">
    <property type="component" value="Unplaced"/>
</dbReference>
<dbReference type="EnsemblMetazoa" id="CLYHEMT013489.1">
    <property type="protein sequence ID" value="CLYHEMP013489.1"/>
    <property type="gene ID" value="CLYHEMG013489"/>
</dbReference>
<dbReference type="OrthoDB" id="5986873at2759"/>
<feature type="domain" description="Integrase catalytic" evidence="1">
    <location>
        <begin position="517"/>
        <end position="701"/>
    </location>
</feature>
<protein>
    <recommendedName>
        <fullName evidence="1">Integrase catalytic domain-containing protein</fullName>
    </recommendedName>
</protein>